<dbReference type="InterPro" id="IPR036291">
    <property type="entry name" value="NAD(P)-bd_dom_sf"/>
</dbReference>
<dbReference type="Gene3D" id="3.30.360.10">
    <property type="entry name" value="Dihydrodipicolinate Reductase, domain 2"/>
    <property type="match status" value="1"/>
</dbReference>
<accession>A0ABT2EQ83</accession>
<feature type="domain" description="Gfo/Idh/MocA-like oxidoreductase bacterial type C-terminal" evidence="2">
    <location>
        <begin position="202"/>
        <end position="248"/>
    </location>
</feature>
<dbReference type="PANTHER" id="PTHR43818">
    <property type="entry name" value="BCDNA.GH03377"/>
    <property type="match status" value="1"/>
</dbReference>
<dbReference type="Pfam" id="PF01408">
    <property type="entry name" value="GFO_IDH_MocA"/>
    <property type="match status" value="1"/>
</dbReference>
<dbReference type="PANTHER" id="PTHR43818:SF10">
    <property type="entry name" value="NADH-DEPENDENT DEHYDROGENASE-RELATED"/>
    <property type="match status" value="1"/>
</dbReference>
<dbReference type="InterPro" id="IPR043906">
    <property type="entry name" value="Gfo/Idh/MocA_OxRdtase_bact_C"/>
</dbReference>
<proteinExistence type="predicted"/>
<evidence type="ECO:0000313" key="3">
    <source>
        <dbReference type="EMBL" id="MCS3920072.1"/>
    </source>
</evidence>
<name>A0ABT2EQ83_9BACT</name>
<dbReference type="RefSeq" id="WP_259097448.1">
    <property type="nucleotide sequence ID" value="NZ_CP130454.1"/>
</dbReference>
<feature type="domain" description="Gfo/Idh/MocA-like oxidoreductase N-terminal" evidence="1">
    <location>
        <begin position="39"/>
        <end position="155"/>
    </location>
</feature>
<organism evidence="3 4">
    <name type="scientific">Candidatus Fervidibacter sacchari</name>
    <dbReference type="NCBI Taxonomy" id="1448929"/>
    <lineage>
        <taxon>Bacteria</taxon>
        <taxon>Candidatus Fervidibacterota</taxon>
        <taxon>Candidatus Fervidibacter</taxon>
    </lineage>
</organism>
<reference evidence="3 4" key="1">
    <citation type="submission" date="2022-08" db="EMBL/GenBank/DDBJ databases">
        <title>Bacterial and archaeal communities from various locations to study Microbial Dark Matter (Phase II).</title>
        <authorList>
            <person name="Stepanauskas R."/>
        </authorList>
    </citation>
    <scope>NUCLEOTIDE SEQUENCE [LARGE SCALE GENOMIC DNA]</scope>
    <source>
        <strain evidence="3 4">PD1</strain>
    </source>
</reference>
<comment type="caution">
    <text evidence="3">The sequence shown here is derived from an EMBL/GenBank/DDBJ whole genome shotgun (WGS) entry which is preliminary data.</text>
</comment>
<dbReference type="EMBL" id="JANUCP010000004">
    <property type="protein sequence ID" value="MCS3920072.1"/>
    <property type="molecule type" value="Genomic_DNA"/>
</dbReference>
<sequence length="448" mass="50145">MGKVRRREFVRNAAFGTMGLLILRNAKSAYSYQANEKLNIACVGVGGHGWANLMAVSSENIVALCDVDEQHASQAFSRYPDVPKFTDFREMLDKMHKQIDAVVVTTPDHTHAVISVAAMKLGKHIYCEKPLTRTVYEARVMREIAVKQKVVTQMGNQGSATEGLRRAVELAWAGVIGEIREAHVWFGGGNHPVDRPREEPQPPPGFNWDLWLGPAPYRPFHPTYIRGGWRNWRPFGTGVLGDFGCHTSNLAFRALRLDMLWDPKVKRPKGAVIRVSAEASEIHPETYSRWVIVRYEFPSRGNLPPVKLTWYNGGPKPPEEILRELDQPMTNAGCLLLGTKGAIFSDCPWNTRFTLLPRKQFEGFQGPSPTLPRSPGHHAEWILACKGKGPKPFSSFDIGGPLTEVILLGNVALLVGHPIEYDPLTGRIVNCAEANRFLHREYRAGWTL</sequence>
<dbReference type="Proteomes" id="UP001204798">
    <property type="component" value="Unassembled WGS sequence"/>
</dbReference>
<protein>
    <recommendedName>
        <fullName evidence="5">Gfo/Idh/MocA family oxidoreductase</fullName>
    </recommendedName>
</protein>
<evidence type="ECO:0000259" key="1">
    <source>
        <dbReference type="Pfam" id="PF01408"/>
    </source>
</evidence>
<gene>
    <name evidence="3" type="ORF">M2350_002489</name>
</gene>
<dbReference type="Pfam" id="PF19051">
    <property type="entry name" value="GFO_IDH_MocA_C2"/>
    <property type="match status" value="1"/>
</dbReference>
<dbReference type="SUPFAM" id="SSF55347">
    <property type="entry name" value="Glyceraldehyde-3-phosphate dehydrogenase-like, C-terminal domain"/>
    <property type="match status" value="1"/>
</dbReference>
<dbReference type="InterPro" id="IPR050463">
    <property type="entry name" value="Gfo/Idh/MocA_oxidrdct_glycsds"/>
</dbReference>
<dbReference type="InterPro" id="IPR000683">
    <property type="entry name" value="Gfo/Idh/MocA-like_OxRdtase_N"/>
</dbReference>
<dbReference type="Gene3D" id="3.40.50.720">
    <property type="entry name" value="NAD(P)-binding Rossmann-like Domain"/>
    <property type="match status" value="1"/>
</dbReference>
<evidence type="ECO:0000313" key="4">
    <source>
        <dbReference type="Proteomes" id="UP001204798"/>
    </source>
</evidence>
<evidence type="ECO:0008006" key="5">
    <source>
        <dbReference type="Google" id="ProtNLM"/>
    </source>
</evidence>
<evidence type="ECO:0000259" key="2">
    <source>
        <dbReference type="Pfam" id="PF19051"/>
    </source>
</evidence>
<dbReference type="SUPFAM" id="SSF51735">
    <property type="entry name" value="NAD(P)-binding Rossmann-fold domains"/>
    <property type="match status" value="1"/>
</dbReference>
<keyword evidence="4" id="KW-1185">Reference proteome</keyword>